<dbReference type="AlphaFoldDB" id="A0A8I0DMD3"/>
<dbReference type="Pfam" id="PF17802">
    <property type="entry name" value="SpaA"/>
    <property type="match status" value="1"/>
</dbReference>
<evidence type="ECO:0000313" key="10">
    <source>
        <dbReference type="Proteomes" id="UP000662088"/>
    </source>
</evidence>
<name>A0A8I0DMD3_9CLOT</name>
<evidence type="ECO:0000256" key="3">
    <source>
        <dbReference type="ARBA" id="ARBA00022729"/>
    </source>
</evidence>
<dbReference type="Proteomes" id="UP000662088">
    <property type="component" value="Unassembled WGS sequence"/>
</dbReference>
<dbReference type="SUPFAM" id="SSF49478">
    <property type="entry name" value="Cna protein B-type domain"/>
    <property type="match status" value="1"/>
</dbReference>
<dbReference type="InterPro" id="IPR019931">
    <property type="entry name" value="LPXTG_anchor"/>
</dbReference>
<comment type="caution">
    <text evidence="9">The sequence shown here is derived from an EMBL/GenBank/DDBJ whole genome shotgun (WGS) entry which is preliminary data.</text>
</comment>
<proteinExistence type="predicted"/>
<feature type="region of interest" description="Disordered" evidence="5">
    <location>
        <begin position="116"/>
        <end position="159"/>
    </location>
</feature>
<evidence type="ECO:0000256" key="1">
    <source>
        <dbReference type="ARBA" id="ARBA00022512"/>
    </source>
</evidence>
<feature type="compositionally biased region" description="Acidic residues" evidence="5">
    <location>
        <begin position="144"/>
        <end position="158"/>
    </location>
</feature>
<evidence type="ECO:0000313" key="9">
    <source>
        <dbReference type="EMBL" id="MBC5638980.1"/>
    </source>
</evidence>
<accession>A0A8I0DMD3</accession>
<evidence type="ECO:0000259" key="7">
    <source>
        <dbReference type="Pfam" id="PF00746"/>
    </source>
</evidence>
<dbReference type="SUPFAM" id="SSF49401">
    <property type="entry name" value="Bacterial adhesins"/>
    <property type="match status" value="1"/>
</dbReference>
<dbReference type="EMBL" id="JACOOQ010000001">
    <property type="protein sequence ID" value="MBC5638980.1"/>
    <property type="molecule type" value="Genomic_DNA"/>
</dbReference>
<keyword evidence="2" id="KW-0964">Secreted</keyword>
<feature type="transmembrane region" description="Helical" evidence="6">
    <location>
        <begin position="450"/>
        <end position="467"/>
    </location>
</feature>
<evidence type="ECO:0000256" key="5">
    <source>
        <dbReference type="SAM" id="MobiDB-lite"/>
    </source>
</evidence>
<reference evidence="9" key="1">
    <citation type="submission" date="2020-08" db="EMBL/GenBank/DDBJ databases">
        <title>Genome public.</title>
        <authorList>
            <person name="Liu C."/>
            <person name="Sun Q."/>
        </authorList>
    </citation>
    <scope>NUCLEOTIDE SEQUENCE</scope>
    <source>
        <strain evidence="9">NSJ-42</strain>
    </source>
</reference>
<dbReference type="RefSeq" id="WP_186834404.1">
    <property type="nucleotide sequence ID" value="NZ_JACOOQ010000001.1"/>
</dbReference>
<feature type="transmembrane region" description="Helical" evidence="6">
    <location>
        <begin position="12"/>
        <end position="32"/>
    </location>
</feature>
<feature type="domain" description="Gram-positive cocci surface proteins LPxTG" evidence="7">
    <location>
        <begin position="435"/>
        <end position="473"/>
    </location>
</feature>
<keyword evidence="4" id="KW-0572">Peptidoglycan-anchor</keyword>
<sequence>MKGVKRRFANVRNIAIFISIFMFISLFSNITVKADELEDGEVNLVVSEQAEIQSNEEFDAENELLITEEIKEYEDTQNHKVTTVNVSNGYEEFVEETKEELPTAEEANEQEEIFQYEKESEGAITEDKEEVIVPGESTEKLNEGDTESEEPKEDEEDTEQMKISLLINDEEVNYEDNISLNEDDDIDLSVMYCTKDKIKAGDTLEIKIPTFITVKDIKYEKTDFSEESVADDGTVKLIFKERILDVGSIYIGKITISGTIAHTEESVTEGTEVLVNGAALIGASITAIPKVNTEPNPEEPAEEVYKGSVVLTNVERGNNEKVLVGAMFILLDENLDKMGDIYTTNEQGQITVDNLIEGDYYFIEIAPEAGYVLDMIPVKFTISKDNEGPVLVFKENSLMPKLTFPSGDGNVSSGSTINKLSGLSMASKLSTNTSTNYRRTLPNTGGNSKAVALVVALTAILIGFKFVRRKKDNNVT</sequence>
<evidence type="ECO:0000256" key="2">
    <source>
        <dbReference type="ARBA" id="ARBA00022525"/>
    </source>
</evidence>
<dbReference type="Pfam" id="PF00746">
    <property type="entry name" value="Gram_pos_anchor"/>
    <property type="match status" value="1"/>
</dbReference>
<dbReference type="InterPro" id="IPR008966">
    <property type="entry name" value="Adhesion_dom_sf"/>
</dbReference>
<keyword evidence="6" id="KW-0812">Transmembrane</keyword>
<dbReference type="Gene3D" id="2.60.40.10">
    <property type="entry name" value="Immunoglobulins"/>
    <property type="match status" value="1"/>
</dbReference>
<keyword evidence="6" id="KW-0472">Membrane</keyword>
<feature type="domain" description="SpaA-like prealbumin fold" evidence="8">
    <location>
        <begin position="317"/>
        <end position="388"/>
    </location>
</feature>
<keyword evidence="6" id="KW-1133">Transmembrane helix</keyword>
<protein>
    <submittedName>
        <fullName evidence="9">LPXTG cell wall anchor domain-containing protein</fullName>
    </submittedName>
</protein>
<keyword evidence="1" id="KW-0134">Cell wall</keyword>
<keyword evidence="3" id="KW-0732">Signal</keyword>
<gene>
    <name evidence="9" type="ORF">H8R92_00765</name>
</gene>
<dbReference type="InterPro" id="IPR013783">
    <property type="entry name" value="Ig-like_fold"/>
</dbReference>
<keyword evidence="10" id="KW-1185">Reference proteome</keyword>
<dbReference type="NCBIfam" id="TIGR01167">
    <property type="entry name" value="LPXTG_anchor"/>
    <property type="match status" value="1"/>
</dbReference>
<evidence type="ECO:0000256" key="6">
    <source>
        <dbReference type="SAM" id="Phobius"/>
    </source>
</evidence>
<dbReference type="InterPro" id="IPR041033">
    <property type="entry name" value="SpaA_PFL_dom_1"/>
</dbReference>
<evidence type="ECO:0000256" key="4">
    <source>
        <dbReference type="ARBA" id="ARBA00023088"/>
    </source>
</evidence>
<evidence type="ECO:0000259" key="8">
    <source>
        <dbReference type="Pfam" id="PF17802"/>
    </source>
</evidence>
<organism evidence="9 10">
    <name type="scientific">Clostridium lentum</name>
    <dbReference type="NCBI Taxonomy" id="2763037"/>
    <lineage>
        <taxon>Bacteria</taxon>
        <taxon>Bacillati</taxon>
        <taxon>Bacillota</taxon>
        <taxon>Clostridia</taxon>
        <taxon>Eubacteriales</taxon>
        <taxon>Clostridiaceae</taxon>
        <taxon>Clostridium</taxon>
    </lineage>
</organism>